<dbReference type="SUPFAM" id="SSF54523">
    <property type="entry name" value="Pili subunits"/>
    <property type="match status" value="1"/>
</dbReference>
<evidence type="ECO:0000256" key="1">
    <source>
        <dbReference type="SAM" id="Phobius"/>
    </source>
</evidence>
<dbReference type="Pfam" id="PF07963">
    <property type="entry name" value="N_methyl"/>
    <property type="match status" value="1"/>
</dbReference>
<name>A0A4R5U1T3_9GAMM</name>
<dbReference type="InterPro" id="IPR045584">
    <property type="entry name" value="Pilin-like"/>
</dbReference>
<keyword evidence="1" id="KW-0472">Membrane</keyword>
<reference evidence="2 3" key="1">
    <citation type="submission" date="2019-03" db="EMBL/GenBank/DDBJ databases">
        <title>Luteimonas zhaokaii sp.nov., isolated from the rectal contents of Plateau pika in Yushu, Qinghai Province, China.</title>
        <authorList>
            <person name="Zhang G."/>
        </authorList>
    </citation>
    <scope>NUCLEOTIDE SEQUENCE [LARGE SCALE GENOMIC DNA]</scope>
    <source>
        <strain evidence="2 3">B9</strain>
    </source>
</reference>
<keyword evidence="1" id="KW-0812">Transmembrane</keyword>
<dbReference type="NCBIfam" id="TIGR02532">
    <property type="entry name" value="IV_pilin_GFxxxE"/>
    <property type="match status" value="1"/>
</dbReference>
<evidence type="ECO:0000313" key="2">
    <source>
        <dbReference type="EMBL" id="TDK27565.1"/>
    </source>
</evidence>
<sequence length="146" mass="15158">MRGVSLIEVLVSVVIIAIGLLGIAAMQSMALRGSQSSLESSQAVMQTNAILEAMRANRVNAAQYNGDWAAPPAGATTAQRDLNEWIAGMQGAANWSGVTLTPAIIGAGANATIAGCPDDCIITLRWDDTRAGGNAARSTFVTRTRI</sequence>
<accession>A0A4R5U1T3</accession>
<dbReference type="InterPro" id="IPR013362">
    <property type="entry name" value="Pilus_4_PilV"/>
</dbReference>
<dbReference type="Proteomes" id="UP000294796">
    <property type="component" value="Unassembled WGS sequence"/>
</dbReference>
<gene>
    <name evidence="2" type="primary">pilV</name>
    <name evidence="2" type="ORF">E2F46_04850</name>
</gene>
<dbReference type="NCBIfam" id="TIGR02523">
    <property type="entry name" value="type_IV_pilV"/>
    <property type="match status" value="1"/>
</dbReference>
<dbReference type="EMBL" id="SMTF01000002">
    <property type="protein sequence ID" value="TDK27565.1"/>
    <property type="molecule type" value="Genomic_DNA"/>
</dbReference>
<evidence type="ECO:0000313" key="3">
    <source>
        <dbReference type="Proteomes" id="UP000294796"/>
    </source>
</evidence>
<dbReference type="InterPro" id="IPR012902">
    <property type="entry name" value="N_methyl_site"/>
</dbReference>
<dbReference type="OrthoDB" id="5298127at2"/>
<dbReference type="AlphaFoldDB" id="A0A4R5U1T3"/>
<comment type="caution">
    <text evidence="2">The sequence shown here is derived from an EMBL/GenBank/DDBJ whole genome shotgun (WGS) entry which is preliminary data.</text>
</comment>
<feature type="transmembrane region" description="Helical" evidence="1">
    <location>
        <begin position="6"/>
        <end position="26"/>
    </location>
</feature>
<keyword evidence="1" id="KW-1133">Transmembrane helix</keyword>
<protein>
    <submittedName>
        <fullName evidence="2">Type IV pilus modification protein PilV</fullName>
    </submittedName>
</protein>
<keyword evidence="3" id="KW-1185">Reference proteome</keyword>
<dbReference type="PROSITE" id="PS00409">
    <property type="entry name" value="PROKAR_NTER_METHYL"/>
    <property type="match status" value="1"/>
</dbReference>
<proteinExistence type="predicted"/>
<organism evidence="2 3">
    <name type="scientific">Luteimonas aestuarii</name>
    <dbReference type="NCBI Taxonomy" id="453837"/>
    <lineage>
        <taxon>Bacteria</taxon>
        <taxon>Pseudomonadati</taxon>
        <taxon>Pseudomonadota</taxon>
        <taxon>Gammaproteobacteria</taxon>
        <taxon>Lysobacterales</taxon>
        <taxon>Lysobacteraceae</taxon>
        <taxon>Luteimonas</taxon>
    </lineage>
</organism>